<name>A0A4C1U2F2_EUMVA</name>
<sequence length="145" mass="16014">MHLQGSLRTLCVRRPPRRFQCHLSLAAPKVSLSCEHSKATFSRAAALKCIFKGHPARCVFAVHRAGFNVICLWPHPSFIVRLVVAEKRDTARPEAIGRALSLLEKCFIGPNGWYFLGGGVQPAGRALIGLRNASRISPEKGRPNY</sequence>
<proteinExistence type="predicted"/>
<keyword evidence="2" id="KW-1185">Reference proteome</keyword>
<accession>A0A4C1U2F2</accession>
<dbReference type="AlphaFoldDB" id="A0A4C1U2F2"/>
<gene>
    <name evidence="1" type="ORF">EVAR_78932_1</name>
</gene>
<evidence type="ECO:0000313" key="1">
    <source>
        <dbReference type="EMBL" id="GBP20553.1"/>
    </source>
</evidence>
<protein>
    <submittedName>
        <fullName evidence="1">Uncharacterized protein</fullName>
    </submittedName>
</protein>
<dbReference type="EMBL" id="BGZK01000119">
    <property type="protein sequence ID" value="GBP20553.1"/>
    <property type="molecule type" value="Genomic_DNA"/>
</dbReference>
<evidence type="ECO:0000313" key="2">
    <source>
        <dbReference type="Proteomes" id="UP000299102"/>
    </source>
</evidence>
<reference evidence="1 2" key="1">
    <citation type="journal article" date="2019" name="Commun. Biol.">
        <title>The bagworm genome reveals a unique fibroin gene that provides high tensile strength.</title>
        <authorList>
            <person name="Kono N."/>
            <person name="Nakamura H."/>
            <person name="Ohtoshi R."/>
            <person name="Tomita M."/>
            <person name="Numata K."/>
            <person name="Arakawa K."/>
        </authorList>
    </citation>
    <scope>NUCLEOTIDE SEQUENCE [LARGE SCALE GENOMIC DNA]</scope>
</reference>
<dbReference type="Proteomes" id="UP000299102">
    <property type="component" value="Unassembled WGS sequence"/>
</dbReference>
<organism evidence="1 2">
    <name type="scientific">Eumeta variegata</name>
    <name type="common">Bagworm moth</name>
    <name type="synonym">Eumeta japonica</name>
    <dbReference type="NCBI Taxonomy" id="151549"/>
    <lineage>
        <taxon>Eukaryota</taxon>
        <taxon>Metazoa</taxon>
        <taxon>Ecdysozoa</taxon>
        <taxon>Arthropoda</taxon>
        <taxon>Hexapoda</taxon>
        <taxon>Insecta</taxon>
        <taxon>Pterygota</taxon>
        <taxon>Neoptera</taxon>
        <taxon>Endopterygota</taxon>
        <taxon>Lepidoptera</taxon>
        <taxon>Glossata</taxon>
        <taxon>Ditrysia</taxon>
        <taxon>Tineoidea</taxon>
        <taxon>Psychidae</taxon>
        <taxon>Oiketicinae</taxon>
        <taxon>Eumeta</taxon>
    </lineage>
</organism>
<comment type="caution">
    <text evidence="1">The sequence shown here is derived from an EMBL/GenBank/DDBJ whole genome shotgun (WGS) entry which is preliminary data.</text>
</comment>